<organism evidence="1 2">
    <name type="scientific">Clohesyomyces aquaticus</name>
    <dbReference type="NCBI Taxonomy" id="1231657"/>
    <lineage>
        <taxon>Eukaryota</taxon>
        <taxon>Fungi</taxon>
        <taxon>Dikarya</taxon>
        <taxon>Ascomycota</taxon>
        <taxon>Pezizomycotina</taxon>
        <taxon>Dothideomycetes</taxon>
        <taxon>Pleosporomycetidae</taxon>
        <taxon>Pleosporales</taxon>
        <taxon>Lindgomycetaceae</taxon>
        <taxon>Clohesyomyces</taxon>
    </lineage>
</organism>
<accession>A0A1Y1ZGH8</accession>
<gene>
    <name evidence="1" type="ORF">BCR34DRAFT_374792</name>
</gene>
<evidence type="ECO:0000313" key="2">
    <source>
        <dbReference type="Proteomes" id="UP000193144"/>
    </source>
</evidence>
<name>A0A1Y1ZGH8_9PLEO</name>
<protein>
    <submittedName>
        <fullName evidence="1">Uncharacterized protein</fullName>
    </submittedName>
</protein>
<proteinExistence type="predicted"/>
<dbReference type="AlphaFoldDB" id="A0A1Y1ZGH8"/>
<sequence>MAVLVLNGKALGRCIWTGHIVCWTVCWTVCRASTISTKGFIEAMFQVRVIPQGNCPDILGSRSARIATFFMMLPRWELLAFLPRLCQARRHASSLYY</sequence>
<reference evidence="1 2" key="1">
    <citation type="submission" date="2016-07" db="EMBL/GenBank/DDBJ databases">
        <title>Pervasive Adenine N6-methylation of Active Genes in Fungi.</title>
        <authorList>
            <consortium name="DOE Joint Genome Institute"/>
            <person name="Mondo S.J."/>
            <person name="Dannebaum R.O."/>
            <person name="Kuo R.C."/>
            <person name="Labutti K."/>
            <person name="Haridas S."/>
            <person name="Kuo A."/>
            <person name="Salamov A."/>
            <person name="Ahrendt S.R."/>
            <person name="Lipzen A."/>
            <person name="Sullivan W."/>
            <person name="Andreopoulos W.B."/>
            <person name="Clum A."/>
            <person name="Lindquist E."/>
            <person name="Daum C."/>
            <person name="Ramamoorthy G.K."/>
            <person name="Gryganskyi A."/>
            <person name="Culley D."/>
            <person name="Magnuson J.K."/>
            <person name="James T.Y."/>
            <person name="O'Malley M.A."/>
            <person name="Stajich J.E."/>
            <person name="Spatafora J.W."/>
            <person name="Visel A."/>
            <person name="Grigoriev I.V."/>
        </authorList>
    </citation>
    <scope>NUCLEOTIDE SEQUENCE [LARGE SCALE GENOMIC DNA]</scope>
    <source>
        <strain evidence="1 2">CBS 115471</strain>
    </source>
</reference>
<comment type="caution">
    <text evidence="1">The sequence shown here is derived from an EMBL/GenBank/DDBJ whole genome shotgun (WGS) entry which is preliminary data.</text>
</comment>
<keyword evidence="2" id="KW-1185">Reference proteome</keyword>
<evidence type="ECO:0000313" key="1">
    <source>
        <dbReference type="EMBL" id="ORY09309.1"/>
    </source>
</evidence>
<dbReference type="EMBL" id="MCFA01000088">
    <property type="protein sequence ID" value="ORY09309.1"/>
    <property type="molecule type" value="Genomic_DNA"/>
</dbReference>
<dbReference type="Proteomes" id="UP000193144">
    <property type="component" value="Unassembled WGS sequence"/>
</dbReference>